<dbReference type="Proteomes" id="UP000552097">
    <property type="component" value="Unassembled WGS sequence"/>
</dbReference>
<dbReference type="EMBL" id="JACHMO010000001">
    <property type="protein sequence ID" value="MBB5803559.1"/>
    <property type="molecule type" value="Genomic_DNA"/>
</dbReference>
<organism evidence="1 2">
    <name type="scientific">Saccharothrix ecbatanensis</name>
    <dbReference type="NCBI Taxonomy" id="1105145"/>
    <lineage>
        <taxon>Bacteria</taxon>
        <taxon>Bacillati</taxon>
        <taxon>Actinomycetota</taxon>
        <taxon>Actinomycetes</taxon>
        <taxon>Pseudonocardiales</taxon>
        <taxon>Pseudonocardiaceae</taxon>
        <taxon>Saccharothrix</taxon>
    </lineage>
</organism>
<accession>A0A7W9HKM8</accession>
<comment type="caution">
    <text evidence="1">The sequence shown here is derived from an EMBL/GenBank/DDBJ whole genome shotgun (WGS) entry which is preliminary data.</text>
</comment>
<dbReference type="AlphaFoldDB" id="A0A7W9HKM8"/>
<evidence type="ECO:0000313" key="2">
    <source>
        <dbReference type="Proteomes" id="UP000552097"/>
    </source>
</evidence>
<evidence type="ECO:0000313" key="1">
    <source>
        <dbReference type="EMBL" id="MBB5803559.1"/>
    </source>
</evidence>
<gene>
    <name evidence="1" type="ORF">F4560_003327</name>
</gene>
<name>A0A7W9HKM8_9PSEU</name>
<protein>
    <submittedName>
        <fullName evidence="1">Uncharacterized protein</fullName>
    </submittedName>
</protein>
<reference evidence="1 2" key="1">
    <citation type="submission" date="2020-08" db="EMBL/GenBank/DDBJ databases">
        <title>Sequencing the genomes of 1000 actinobacteria strains.</title>
        <authorList>
            <person name="Klenk H.-P."/>
        </authorList>
    </citation>
    <scope>NUCLEOTIDE SEQUENCE [LARGE SCALE GENOMIC DNA]</scope>
    <source>
        <strain evidence="1 2">DSM 45486</strain>
    </source>
</reference>
<sequence length="74" mass="7843">MQETESASRALPVADPMNPNENEVAGWGFGARLVSVAVIVRPSLVILRVVREPGVGVPDMVRPFTSAATTWAAP</sequence>
<proteinExistence type="predicted"/>
<keyword evidence="2" id="KW-1185">Reference proteome</keyword>